<dbReference type="RefSeq" id="WP_190299560.1">
    <property type="nucleotide sequence ID" value="NZ_CP061172.1"/>
</dbReference>
<proteinExistence type="predicted"/>
<dbReference type="EMBL" id="CP061172">
    <property type="protein sequence ID" value="QNR70169.1"/>
    <property type="molecule type" value="Genomic_DNA"/>
</dbReference>
<organism evidence="1 2">
    <name type="scientific">Paenibacillus peoriae</name>
    <dbReference type="NCBI Taxonomy" id="59893"/>
    <lineage>
        <taxon>Bacteria</taxon>
        <taxon>Bacillati</taxon>
        <taxon>Bacillota</taxon>
        <taxon>Bacilli</taxon>
        <taxon>Bacillales</taxon>
        <taxon>Paenibacillaceae</taxon>
        <taxon>Paenibacillus</taxon>
    </lineage>
</organism>
<sequence>MGTQLSFAFNESLLITEQNDAETTVLDGNLIDPFVEANKKFFVDYTGVQLSLEFTKPREEKYINIKEISERLEVNQRYTLLFYDDLTGYLVATQLTMQKVFVASAAQYEEALYLTFRVKKQRRVTEVIFNPNKTFIIWEGYIDIDTNIWLKATKKDGIIRKMTKYGKDDECILNDGLKSAEKEPFIVYRPIGQIL</sequence>
<dbReference type="Proteomes" id="UP000516384">
    <property type="component" value="Chromosome"/>
</dbReference>
<dbReference type="AlphaFoldDB" id="A0A7H0YGG1"/>
<gene>
    <name evidence="1" type="ORF">IAQ67_14450</name>
</gene>
<protein>
    <submittedName>
        <fullName evidence="1">Uncharacterized protein</fullName>
    </submittedName>
</protein>
<evidence type="ECO:0000313" key="1">
    <source>
        <dbReference type="EMBL" id="QNR70169.1"/>
    </source>
</evidence>
<evidence type="ECO:0000313" key="2">
    <source>
        <dbReference type="Proteomes" id="UP000516384"/>
    </source>
</evidence>
<accession>A0A7H0YGG1</accession>
<name>A0A7H0YGG1_9BACL</name>
<reference evidence="1 2" key="1">
    <citation type="submission" date="2020-09" db="EMBL/GenBank/DDBJ databases">
        <title>Characterization of Paenibacillus peoriae strain ZF390 with broad-spectrum antimicrobial activity as a potential biocontrol agent.</title>
        <authorList>
            <person name="Li L."/>
            <person name="Zhao Y."/>
            <person name="Li B."/>
            <person name="Xie X."/>
        </authorList>
    </citation>
    <scope>NUCLEOTIDE SEQUENCE [LARGE SCALE GENOMIC DNA]</scope>
    <source>
        <strain evidence="1 2">ZF390</strain>
    </source>
</reference>